<dbReference type="InterPro" id="IPR007110">
    <property type="entry name" value="Ig-like_dom"/>
</dbReference>
<keyword evidence="4" id="KW-0812">Transmembrane</keyword>
<dbReference type="SMART" id="SM00409">
    <property type="entry name" value="IG"/>
    <property type="match status" value="1"/>
</dbReference>
<evidence type="ECO:0000256" key="1">
    <source>
        <dbReference type="ARBA" id="ARBA00022737"/>
    </source>
</evidence>
<sequence length="189" mass="21544">MPQGHSPPEVRPVFFSNGSIRLDSADSEDPFAVTASSVKFSEGDTAILHCPVYGYPQPTIEWFKDGEELDWDSGRTKKRDPDLYISDVTRADDGLYRCRATNKFPVSRDSQESTEFSGYLDQSLRVTNHLAWIIPLVVIIVILILLFTIIYCCSYCKRRSRNQYNVAEKERTLRDAEAQKLNAPLDDDE</sequence>
<keyword evidence="4" id="KW-0472">Membrane</keyword>
<keyword evidence="3" id="KW-0393">Immunoglobulin domain</keyword>
<evidence type="ECO:0000313" key="7">
    <source>
        <dbReference type="WBParaSite" id="Pan_g22835.t1"/>
    </source>
</evidence>
<accession>A0A7E4VQ73</accession>
<dbReference type="InterPro" id="IPR013783">
    <property type="entry name" value="Ig-like_fold"/>
</dbReference>
<dbReference type="AlphaFoldDB" id="A0A7E4VQ73"/>
<dbReference type="Pfam" id="PF07679">
    <property type="entry name" value="I-set"/>
    <property type="match status" value="1"/>
</dbReference>
<feature type="transmembrane region" description="Helical" evidence="4">
    <location>
        <begin position="130"/>
        <end position="153"/>
    </location>
</feature>
<name>A0A7E4VQ73_PANRE</name>
<dbReference type="GO" id="GO:0005886">
    <property type="term" value="C:plasma membrane"/>
    <property type="evidence" value="ECO:0007669"/>
    <property type="project" value="TreeGrafter"/>
</dbReference>
<evidence type="ECO:0000313" key="6">
    <source>
        <dbReference type="Proteomes" id="UP000492821"/>
    </source>
</evidence>
<dbReference type="GO" id="GO:0030424">
    <property type="term" value="C:axon"/>
    <property type="evidence" value="ECO:0007669"/>
    <property type="project" value="TreeGrafter"/>
</dbReference>
<keyword evidence="6" id="KW-1185">Reference proteome</keyword>
<keyword evidence="4" id="KW-1133">Transmembrane helix</keyword>
<dbReference type="GO" id="GO:0070593">
    <property type="term" value="P:dendrite self-avoidance"/>
    <property type="evidence" value="ECO:0007669"/>
    <property type="project" value="TreeGrafter"/>
</dbReference>
<dbReference type="PANTHER" id="PTHR10075:SF100">
    <property type="entry name" value="FASCICLIN-2"/>
    <property type="match status" value="1"/>
</dbReference>
<dbReference type="PROSITE" id="PS50835">
    <property type="entry name" value="IG_LIKE"/>
    <property type="match status" value="1"/>
</dbReference>
<dbReference type="Gene3D" id="2.60.40.10">
    <property type="entry name" value="Immunoglobulins"/>
    <property type="match status" value="1"/>
</dbReference>
<reference evidence="7" key="2">
    <citation type="submission" date="2020-10" db="UniProtKB">
        <authorList>
            <consortium name="WormBaseParasite"/>
        </authorList>
    </citation>
    <scope>IDENTIFICATION</scope>
</reference>
<protein>
    <submittedName>
        <fullName evidence="7">Ig-like domain-containing protein</fullName>
    </submittedName>
</protein>
<dbReference type="GO" id="GO:0007411">
    <property type="term" value="P:axon guidance"/>
    <property type="evidence" value="ECO:0007669"/>
    <property type="project" value="TreeGrafter"/>
</dbReference>
<dbReference type="GO" id="GO:0098632">
    <property type="term" value="F:cell-cell adhesion mediator activity"/>
    <property type="evidence" value="ECO:0007669"/>
    <property type="project" value="TreeGrafter"/>
</dbReference>
<dbReference type="CDD" id="cd00096">
    <property type="entry name" value="Ig"/>
    <property type="match status" value="1"/>
</dbReference>
<dbReference type="WBParaSite" id="Pan_g22835.t1">
    <property type="protein sequence ID" value="Pan_g22835.t1"/>
    <property type="gene ID" value="Pan_g22835"/>
</dbReference>
<dbReference type="SUPFAM" id="SSF48726">
    <property type="entry name" value="Immunoglobulin"/>
    <property type="match status" value="1"/>
</dbReference>
<dbReference type="GO" id="GO:0007156">
    <property type="term" value="P:homophilic cell adhesion via plasma membrane adhesion molecules"/>
    <property type="evidence" value="ECO:0007669"/>
    <property type="project" value="TreeGrafter"/>
</dbReference>
<evidence type="ECO:0000256" key="3">
    <source>
        <dbReference type="ARBA" id="ARBA00023319"/>
    </source>
</evidence>
<dbReference type="PANTHER" id="PTHR10075">
    <property type="entry name" value="BASIGIN RELATED"/>
    <property type="match status" value="1"/>
</dbReference>
<keyword evidence="1" id="KW-0677">Repeat</keyword>
<dbReference type="InterPro" id="IPR013098">
    <property type="entry name" value="Ig_I-set"/>
</dbReference>
<evidence type="ECO:0000256" key="2">
    <source>
        <dbReference type="ARBA" id="ARBA00023157"/>
    </source>
</evidence>
<keyword evidence="2" id="KW-1015">Disulfide bond</keyword>
<dbReference type="SMART" id="SM00408">
    <property type="entry name" value="IGc2"/>
    <property type="match status" value="1"/>
</dbReference>
<dbReference type="FunFam" id="2.60.40.10:FF:000032">
    <property type="entry name" value="palladin isoform X1"/>
    <property type="match status" value="1"/>
</dbReference>
<dbReference type="InterPro" id="IPR036179">
    <property type="entry name" value="Ig-like_dom_sf"/>
</dbReference>
<organism evidence="6 7">
    <name type="scientific">Panagrellus redivivus</name>
    <name type="common">Microworm</name>
    <dbReference type="NCBI Taxonomy" id="6233"/>
    <lineage>
        <taxon>Eukaryota</taxon>
        <taxon>Metazoa</taxon>
        <taxon>Ecdysozoa</taxon>
        <taxon>Nematoda</taxon>
        <taxon>Chromadorea</taxon>
        <taxon>Rhabditida</taxon>
        <taxon>Tylenchina</taxon>
        <taxon>Panagrolaimomorpha</taxon>
        <taxon>Panagrolaimoidea</taxon>
        <taxon>Panagrolaimidae</taxon>
        <taxon>Panagrellus</taxon>
    </lineage>
</organism>
<evidence type="ECO:0000256" key="4">
    <source>
        <dbReference type="SAM" id="Phobius"/>
    </source>
</evidence>
<dbReference type="Proteomes" id="UP000492821">
    <property type="component" value="Unassembled WGS sequence"/>
</dbReference>
<proteinExistence type="predicted"/>
<reference evidence="6" key="1">
    <citation type="journal article" date="2013" name="Genetics">
        <title>The draft genome and transcriptome of Panagrellus redivivus are shaped by the harsh demands of a free-living lifestyle.</title>
        <authorList>
            <person name="Srinivasan J."/>
            <person name="Dillman A.R."/>
            <person name="Macchietto M.G."/>
            <person name="Heikkinen L."/>
            <person name="Lakso M."/>
            <person name="Fracchia K.M."/>
            <person name="Antoshechkin I."/>
            <person name="Mortazavi A."/>
            <person name="Wong G."/>
            <person name="Sternberg P.W."/>
        </authorList>
    </citation>
    <scope>NUCLEOTIDE SEQUENCE [LARGE SCALE GENOMIC DNA]</scope>
    <source>
        <strain evidence="6">MT8872</strain>
    </source>
</reference>
<dbReference type="InterPro" id="IPR003599">
    <property type="entry name" value="Ig_sub"/>
</dbReference>
<dbReference type="InterPro" id="IPR003598">
    <property type="entry name" value="Ig_sub2"/>
</dbReference>
<evidence type="ECO:0000259" key="5">
    <source>
        <dbReference type="PROSITE" id="PS50835"/>
    </source>
</evidence>
<feature type="domain" description="Ig-like" evidence="5">
    <location>
        <begin position="30"/>
        <end position="117"/>
    </location>
</feature>